<accession>A0A0F9GTE5</accession>
<feature type="transmembrane region" description="Helical" evidence="1">
    <location>
        <begin position="6"/>
        <end position="26"/>
    </location>
</feature>
<keyword evidence="1" id="KW-1133">Transmembrane helix</keyword>
<proteinExistence type="predicted"/>
<evidence type="ECO:0000313" key="2">
    <source>
        <dbReference type="EMBL" id="KKL66367.1"/>
    </source>
</evidence>
<sequence length="150" mass="16694">MNAAAGILLMTLGCLIVACTLLYGLYQVRLQGERDARQWIAAQIKEQNLVFSTRDFIKPIIYGASRYAPPKGPLKITMSAKFDRAPLEAFTQMIAEMYAEEIDKKIMAYAPVQPGEAKMDFDALANYGDEIAAIEALNEARNIINQEDSK</sequence>
<dbReference type="AlphaFoldDB" id="A0A0F9GTE5"/>
<organism evidence="2">
    <name type="scientific">marine sediment metagenome</name>
    <dbReference type="NCBI Taxonomy" id="412755"/>
    <lineage>
        <taxon>unclassified sequences</taxon>
        <taxon>metagenomes</taxon>
        <taxon>ecological metagenomes</taxon>
    </lineage>
</organism>
<keyword evidence="1" id="KW-0812">Transmembrane</keyword>
<dbReference type="EMBL" id="LAZR01027230">
    <property type="protein sequence ID" value="KKL66367.1"/>
    <property type="molecule type" value="Genomic_DNA"/>
</dbReference>
<name>A0A0F9GTE5_9ZZZZ</name>
<keyword evidence="1" id="KW-0472">Membrane</keyword>
<comment type="caution">
    <text evidence="2">The sequence shown here is derived from an EMBL/GenBank/DDBJ whole genome shotgun (WGS) entry which is preliminary data.</text>
</comment>
<reference evidence="2" key="1">
    <citation type="journal article" date="2015" name="Nature">
        <title>Complex archaea that bridge the gap between prokaryotes and eukaryotes.</title>
        <authorList>
            <person name="Spang A."/>
            <person name="Saw J.H."/>
            <person name="Jorgensen S.L."/>
            <person name="Zaremba-Niedzwiedzka K."/>
            <person name="Martijn J."/>
            <person name="Lind A.E."/>
            <person name="van Eijk R."/>
            <person name="Schleper C."/>
            <person name="Guy L."/>
            <person name="Ettema T.J."/>
        </authorList>
    </citation>
    <scope>NUCLEOTIDE SEQUENCE</scope>
</reference>
<evidence type="ECO:0000256" key="1">
    <source>
        <dbReference type="SAM" id="Phobius"/>
    </source>
</evidence>
<gene>
    <name evidence="2" type="ORF">LCGC14_2145700</name>
</gene>
<protein>
    <submittedName>
        <fullName evidence="2">Uncharacterized protein</fullName>
    </submittedName>
</protein>